<feature type="compositionally biased region" description="Basic and acidic residues" evidence="1">
    <location>
        <begin position="609"/>
        <end position="618"/>
    </location>
</feature>
<keyword evidence="4" id="KW-1185">Reference proteome</keyword>
<reference evidence="3 4" key="1">
    <citation type="submission" date="2022-07" db="EMBL/GenBank/DDBJ databases">
        <authorList>
            <person name="Xamxidin M."/>
            <person name="Wu M."/>
        </authorList>
    </citation>
    <scope>NUCLEOTIDE SEQUENCE [LARGE SCALE GENOMIC DNA]</scope>
    <source>
        <strain evidence="3 4">NBRC 111650</strain>
    </source>
</reference>
<dbReference type="RefSeq" id="WP_256763388.1">
    <property type="nucleotide sequence ID" value="NZ_JANIGO010000001.1"/>
</dbReference>
<dbReference type="InterPro" id="IPR008023">
    <property type="entry name" value="DUF748"/>
</dbReference>
<feature type="transmembrane region" description="Helical" evidence="2">
    <location>
        <begin position="21"/>
        <end position="40"/>
    </location>
</feature>
<dbReference type="InterPro" id="IPR052894">
    <property type="entry name" value="AsmA-related"/>
</dbReference>
<name>A0ABT1WFL2_9BURK</name>
<sequence length="1060" mass="112451">MSSPATETKVLPPTRPKWVKALLIALGVFVLLLAFAWLALPSLIQWQAPKFIQNKSGHALVMGKPEINPLKLSVRVPALKLSKPDGEELVSFDSLFVDVSGTDLLTGTIALDTVDLQGLHLNAALLPNGELNWTDLINAFKSKEPEPDQPPPKFKLGHLNIDKAAITVEDRRTPNGFKTRLEPLALELHNLSTLANSQSGDFELDANTSFDAQVQLKSQMKLAVPAFTGTLAVKNINLAKLDALLKPLLPTAPPTGTVSTSAQFDVQLADGKPVVHITNTELTTENLAVAAKAGKASENLALAKLAVKGVEFHLPDNTAKVGRVELGGLQGSYANGKPALALDSITVGEVDVKLGEQHAEVGDVALSGLNLALNRDKAGQLNLMDWVNAWVPKTPDKPAENPTKNTTPAKPWTWAVAGVKLDQSAVKFTDDSLPAGFAVGASNIAVATQGLSQNLDKPLPLQASLNLDSGGQMEAKGTVVATAPSASLQLAVNNVALKVAQPFIAQQAKLDMASGTLSTAGKFTFNSKTTEYAGNLAINDLRLNEAGTKKSFLAWKSLSTPAFTASTKAARIGRLNLKGLDTAVLIAKDKSTNINRILVTQPGSPNEPAKPKNEKPTTDKPAGPPAYGVSIDRFNIVDSELDFADESLFIPFGTRIHGLNGSLTGLSNLPGTRGEVALKGDVDDYGLAQANGQLDLFDPTNYLDLKVNFQNVEMTTLTPYSATFANRKIESGKLSLNLEYSIDKQQLNSTNQVLIDKLKLGERVQSPQAVDLPLDLAIAILEDSDGRIDLGIPVKGSLNDPQFSYGAVVWKAFTNVLTKIVTAPFRALGSLFGGGEEALGNVAFDPGVASLSPPQRESLKKLGTALQKRPNLTLTVNGTWANSDKTALQAQQLRRAVALQAGDKLQADEDPGPIALQSPTVQKALEALFTKRLGGGELASLKAGYREANPGKLEQGVAGQALSAVTNLFKDTRKLSPQEVAALKGKDFYAVIAQKLQDSEVVTDAQLAALAKTRQDKALEGLTAAGLTAERVKAGTPKQVEPEDPKTVPLNLDIGTAKKG</sequence>
<accession>A0ABT1WFL2</accession>
<evidence type="ECO:0000313" key="3">
    <source>
        <dbReference type="EMBL" id="MCQ8895688.1"/>
    </source>
</evidence>
<dbReference type="PANTHER" id="PTHR30441:SF8">
    <property type="entry name" value="DUF748 DOMAIN-CONTAINING PROTEIN"/>
    <property type="match status" value="1"/>
</dbReference>
<evidence type="ECO:0000256" key="2">
    <source>
        <dbReference type="SAM" id="Phobius"/>
    </source>
</evidence>
<dbReference type="EMBL" id="JANIGO010000001">
    <property type="protein sequence ID" value="MCQ8895688.1"/>
    <property type="molecule type" value="Genomic_DNA"/>
</dbReference>
<dbReference type="Pfam" id="PF05359">
    <property type="entry name" value="DUF748"/>
    <property type="match status" value="2"/>
</dbReference>
<organism evidence="3 4">
    <name type="scientific">Limnobacter humi</name>
    <dbReference type="NCBI Taxonomy" id="1778671"/>
    <lineage>
        <taxon>Bacteria</taxon>
        <taxon>Pseudomonadati</taxon>
        <taxon>Pseudomonadota</taxon>
        <taxon>Betaproteobacteria</taxon>
        <taxon>Burkholderiales</taxon>
        <taxon>Burkholderiaceae</taxon>
        <taxon>Limnobacter</taxon>
    </lineage>
</organism>
<dbReference type="Proteomes" id="UP001204142">
    <property type="component" value="Unassembled WGS sequence"/>
</dbReference>
<dbReference type="PANTHER" id="PTHR30441">
    <property type="entry name" value="DUF748 DOMAIN-CONTAINING PROTEIN"/>
    <property type="match status" value="1"/>
</dbReference>
<gene>
    <name evidence="3" type="ORF">NQT62_04420</name>
</gene>
<comment type="caution">
    <text evidence="3">The sequence shown here is derived from an EMBL/GenBank/DDBJ whole genome shotgun (WGS) entry which is preliminary data.</text>
</comment>
<protein>
    <submittedName>
        <fullName evidence="3">DUF748 domain-containing protein</fullName>
    </submittedName>
</protein>
<feature type="region of interest" description="Disordered" evidence="1">
    <location>
        <begin position="1034"/>
        <end position="1060"/>
    </location>
</feature>
<proteinExistence type="predicted"/>
<keyword evidence="2" id="KW-1133">Transmembrane helix</keyword>
<keyword evidence="2" id="KW-0472">Membrane</keyword>
<evidence type="ECO:0000313" key="4">
    <source>
        <dbReference type="Proteomes" id="UP001204142"/>
    </source>
</evidence>
<keyword evidence="2" id="KW-0812">Transmembrane</keyword>
<feature type="region of interest" description="Disordered" evidence="1">
    <location>
        <begin position="598"/>
        <end position="625"/>
    </location>
</feature>
<evidence type="ECO:0000256" key="1">
    <source>
        <dbReference type="SAM" id="MobiDB-lite"/>
    </source>
</evidence>